<accession>A0A158HY07</accession>
<keyword evidence="2" id="KW-1185">Reference proteome</keyword>
<name>A0A158HY07_9BURK</name>
<dbReference type="AlphaFoldDB" id="A0A158HY07"/>
<reference evidence="1" key="1">
    <citation type="submission" date="2016-01" db="EMBL/GenBank/DDBJ databases">
        <authorList>
            <person name="Peeters C."/>
        </authorList>
    </citation>
    <scope>NUCLEOTIDE SEQUENCE [LARGE SCALE GENOMIC DNA]</scope>
    <source>
        <strain evidence="1">LMG 22940</strain>
    </source>
</reference>
<sequence length="405" mass="44803">MSIAQRLVAGEGDLHPAHNEPNELAVDSAALTAFRCDSTNLPWVIFRAAFRASHVEQISPRARAVLSALARTVDVSRPFAAIFARRELLTGRALQSMRTFYRSLGDLESAGLIERRPQSRYVEAGLFGRAYLHLTAHAAALLGLVEQAPAQVARQPISAPPPNLSEPRHPSANLADGAIYKDLSPSSFQKRQPGQVPSDLQRLRSLGFIDFLIFKLMREAREQGKRLSDVVEATWEHLKAAATPINYLRALLRSPVDFGRQLRRKIEARAEERNRLDLLAHAEHVARNSAGQTFIDINALRKYVVDAVGQSMMVYAVDEGVGRQAAGWKEKFAEAIQRGHIRIASHEDLEAFAQSRRRHVALASQSAGGGSQADGKPEVTLQVRDHIAGLRSILRHHARTFARTT</sequence>
<proteinExistence type="predicted"/>
<dbReference type="Proteomes" id="UP000054770">
    <property type="component" value="Unassembled WGS sequence"/>
</dbReference>
<comment type="caution">
    <text evidence="1">The sequence shown here is derived from an EMBL/GenBank/DDBJ whole genome shotgun (WGS) entry which is preliminary data.</text>
</comment>
<gene>
    <name evidence="1" type="ORF">AWB68_02438</name>
</gene>
<evidence type="ECO:0008006" key="3">
    <source>
        <dbReference type="Google" id="ProtNLM"/>
    </source>
</evidence>
<dbReference type="OrthoDB" id="9123936at2"/>
<evidence type="ECO:0000313" key="1">
    <source>
        <dbReference type="EMBL" id="SAL49198.1"/>
    </source>
</evidence>
<organism evidence="1 2">
    <name type="scientific">Caballeronia choica</name>
    <dbReference type="NCBI Taxonomy" id="326476"/>
    <lineage>
        <taxon>Bacteria</taxon>
        <taxon>Pseudomonadati</taxon>
        <taxon>Pseudomonadota</taxon>
        <taxon>Betaproteobacteria</taxon>
        <taxon>Burkholderiales</taxon>
        <taxon>Burkholderiaceae</taxon>
        <taxon>Caballeronia</taxon>
    </lineage>
</organism>
<dbReference type="EMBL" id="FCON02000020">
    <property type="protein sequence ID" value="SAL49198.1"/>
    <property type="molecule type" value="Genomic_DNA"/>
</dbReference>
<dbReference type="RefSeq" id="WP_087644597.1">
    <property type="nucleotide sequence ID" value="NZ_FCON02000020.1"/>
</dbReference>
<evidence type="ECO:0000313" key="2">
    <source>
        <dbReference type="Proteomes" id="UP000054770"/>
    </source>
</evidence>
<protein>
    <recommendedName>
        <fullName evidence="3">Replication protein O</fullName>
    </recommendedName>
</protein>